<keyword evidence="9" id="KW-0326">Glycosidase</keyword>
<dbReference type="Proteomes" id="UP000504636">
    <property type="component" value="Unplaced"/>
</dbReference>
<evidence type="ECO:0000256" key="2">
    <source>
        <dbReference type="ARBA" id="ARBA00004922"/>
    </source>
</evidence>
<comment type="pathway">
    <text evidence="2">Protein modification; protein glycosylation.</text>
</comment>
<organism evidence="10">
    <name type="scientific">Mytilinidion resinicola</name>
    <dbReference type="NCBI Taxonomy" id="574789"/>
    <lineage>
        <taxon>Eukaryota</taxon>
        <taxon>Fungi</taxon>
        <taxon>Dikarya</taxon>
        <taxon>Ascomycota</taxon>
        <taxon>Pezizomycotina</taxon>
        <taxon>Dothideomycetes</taxon>
        <taxon>Pleosporomycetidae</taxon>
        <taxon>Mytilinidiales</taxon>
        <taxon>Mytilinidiaceae</taxon>
        <taxon>Mytilinidion</taxon>
    </lineage>
</organism>
<reference evidence="12" key="3">
    <citation type="submission" date="2025-04" db="UniProtKB">
        <authorList>
            <consortium name="RefSeq"/>
        </authorList>
    </citation>
    <scope>IDENTIFICATION</scope>
    <source>
        <strain evidence="12">CBS 304.34</strain>
    </source>
</reference>
<evidence type="ECO:0000313" key="12">
    <source>
        <dbReference type="RefSeq" id="XP_033573181.1"/>
    </source>
</evidence>
<evidence type="ECO:0000313" key="10">
    <source>
        <dbReference type="EMBL" id="KAF2806217.1"/>
    </source>
</evidence>
<evidence type="ECO:0000256" key="7">
    <source>
        <dbReference type="PIRSR" id="PIRSR601382-2"/>
    </source>
</evidence>
<evidence type="ECO:0000256" key="5">
    <source>
        <dbReference type="ARBA" id="ARBA00023157"/>
    </source>
</evidence>
<feature type="disulfide bond" evidence="8">
    <location>
        <begin position="388"/>
        <end position="417"/>
    </location>
</feature>
<dbReference type="PANTHER" id="PTHR11742">
    <property type="entry name" value="MANNOSYL-OLIGOSACCHARIDE ALPHA-1,2-MANNOSIDASE-RELATED"/>
    <property type="match status" value="1"/>
</dbReference>
<name>A0A6A6YEE3_9PEZI</name>
<proteinExistence type="inferred from homology"/>
<keyword evidence="5 8" id="KW-1015">Disulfide bond</keyword>
<comment type="cofactor">
    <cofactor evidence="1 7">
        <name>Ca(2+)</name>
        <dbReference type="ChEBI" id="CHEBI:29108"/>
    </cofactor>
</comment>
<evidence type="ECO:0000313" key="11">
    <source>
        <dbReference type="Proteomes" id="UP000504636"/>
    </source>
</evidence>
<feature type="active site" evidence="6">
    <location>
        <position position="316"/>
    </location>
</feature>
<evidence type="ECO:0000256" key="3">
    <source>
        <dbReference type="ARBA" id="ARBA00007658"/>
    </source>
</evidence>
<dbReference type="AlphaFoldDB" id="A0A6A6YEE3"/>
<dbReference type="GO" id="GO:0005783">
    <property type="term" value="C:endoplasmic reticulum"/>
    <property type="evidence" value="ECO:0007669"/>
    <property type="project" value="TreeGrafter"/>
</dbReference>
<feature type="active site" evidence="6">
    <location>
        <position position="494"/>
    </location>
</feature>
<keyword evidence="7" id="KW-0479">Metal-binding</keyword>
<dbReference type="SUPFAM" id="SSF48225">
    <property type="entry name" value="Seven-hairpin glycosidases"/>
    <property type="match status" value="1"/>
</dbReference>
<gene>
    <name evidence="10 12" type="ORF">BDZ99DRAFT_501124</name>
</gene>
<dbReference type="InterPro" id="IPR012341">
    <property type="entry name" value="6hp_glycosidase-like_sf"/>
</dbReference>
<dbReference type="OrthoDB" id="8118055at2759"/>
<keyword evidence="4 9" id="KW-0378">Hydrolase</keyword>
<dbReference type="PRINTS" id="PR00747">
    <property type="entry name" value="GLYHDRLASE47"/>
</dbReference>
<feature type="binding site" evidence="7">
    <location>
        <position position="580"/>
    </location>
    <ligand>
        <name>Ca(2+)</name>
        <dbReference type="ChEBI" id="CHEBI:29108"/>
    </ligand>
</feature>
<evidence type="ECO:0000256" key="4">
    <source>
        <dbReference type="ARBA" id="ARBA00022801"/>
    </source>
</evidence>
<protein>
    <recommendedName>
        <fullName evidence="9">alpha-1,2-Mannosidase</fullName>
        <ecNumber evidence="9">3.2.1.-</ecNumber>
    </recommendedName>
</protein>
<accession>A0A6A6YEE3</accession>
<reference evidence="10 12" key="1">
    <citation type="journal article" date="2020" name="Stud. Mycol.">
        <title>101 Dothideomycetes genomes: a test case for predicting lifestyles and emergence of pathogens.</title>
        <authorList>
            <person name="Haridas S."/>
            <person name="Albert R."/>
            <person name="Binder M."/>
            <person name="Bloem J."/>
            <person name="Labutti K."/>
            <person name="Salamov A."/>
            <person name="Andreopoulos B."/>
            <person name="Baker S."/>
            <person name="Barry K."/>
            <person name="Bills G."/>
            <person name="Bluhm B."/>
            <person name="Cannon C."/>
            <person name="Castanera R."/>
            <person name="Culley D."/>
            <person name="Daum C."/>
            <person name="Ezra D."/>
            <person name="Gonzalez J."/>
            <person name="Henrissat B."/>
            <person name="Kuo A."/>
            <person name="Liang C."/>
            <person name="Lipzen A."/>
            <person name="Lutzoni F."/>
            <person name="Magnuson J."/>
            <person name="Mondo S."/>
            <person name="Nolan M."/>
            <person name="Ohm R."/>
            <person name="Pangilinan J."/>
            <person name="Park H.-J."/>
            <person name="Ramirez L."/>
            <person name="Alfaro M."/>
            <person name="Sun H."/>
            <person name="Tritt A."/>
            <person name="Yoshinaga Y."/>
            <person name="Zwiers L.-H."/>
            <person name="Turgeon B."/>
            <person name="Goodwin S."/>
            <person name="Spatafora J."/>
            <person name="Crous P."/>
            <person name="Grigoriev I."/>
        </authorList>
    </citation>
    <scope>NUCLEOTIDE SEQUENCE</scope>
    <source>
        <strain evidence="10 12">CBS 304.34</strain>
    </source>
</reference>
<dbReference type="InterPro" id="IPR001382">
    <property type="entry name" value="Glyco_hydro_47"/>
</dbReference>
<dbReference type="FunFam" id="1.50.10.10:FF:000037">
    <property type="entry name" value="alpha-1,2-Mannosidase"/>
    <property type="match status" value="1"/>
</dbReference>
<dbReference type="RefSeq" id="XP_033573181.1">
    <property type="nucleotide sequence ID" value="XM_033723785.1"/>
</dbReference>
<dbReference type="GO" id="GO:0036503">
    <property type="term" value="P:ERAD pathway"/>
    <property type="evidence" value="ECO:0007669"/>
    <property type="project" value="UniProtKB-ARBA"/>
</dbReference>
<dbReference type="UniPathway" id="UPA00378"/>
<dbReference type="Gene3D" id="1.50.10.10">
    <property type="match status" value="1"/>
</dbReference>
<dbReference type="InterPro" id="IPR050749">
    <property type="entry name" value="Glycosyl_Hydrolase_47"/>
</dbReference>
<feature type="active site" description="Proton donor" evidence="6">
    <location>
        <position position="431"/>
    </location>
</feature>
<evidence type="ECO:0000256" key="6">
    <source>
        <dbReference type="PIRSR" id="PIRSR601382-1"/>
    </source>
</evidence>
<dbReference type="EC" id="3.2.1.-" evidence="9"/>
<dbReference type="GO" id="GO:0005975">
    <property type="term" value="P:carbohydrate metabolic process"/>
    <property type="evidence" value="ECO:0007669"/>
    <property type="project" value="InterPro"/>
</dbReference>
<evidence type="ECO:0000256" key="9">
    <source>
        <dbReference type="RuleBase" id="RU361193"/>
    </source>
</evidence>
<reference evidence="12" key="2">
    <citation type="submission" date="2020-04" db="EMBL/GenBank/DDBJ databases">
        <authorList>
            <consortium name="NCBI Genome Project"/>
        </authorList>
    </citation>
    <scope>NUCLEOTIDE SEQUENCE</scope>
    <source>
        <strain evidence="12">CBS 304.34</strain>
    </source>
</reference>
<dbReference type="Pfam" id="PF01532">
    <property type="entry name" value="Glyco_hydro_47"/>
    <property type="match status" value="1"/>
</dbReference>
<comment type="similarity">
    <text evidence="3 9">Belongs to the glycosyl hydrolase 47 family.</text>
</comment>
<keyword evidence="11" id="KW-1185">Reference proteome</keyword>
<sequence length="589" mass="66259">MQPLFRRFVLLCVIAALGLLSLYHIAGWDSKLQPSRPSSSLPGRIKHSVKWKDVPVRYPVTSTIALPSGTPSAIPRIQHEFGIETDGNKQKRLKRLGAVKQVFLRSWMAYREHAWLQDEVSPVSGGFKNQFGGRAATLVDALDTMAIMGLDKEFGQALAALKQIDFTTTETSTVNVFETTIRYLGGLLSTYDLTGGKHSILLNKATELGDMLYVAFDTPHRLPITRWDWENGALSGSQEAPVSVLSAELGSLSLEFTRLSQLTGDDKYYDAVARVSNQFEKHQNSTSIPGLWPVRINLLAESFTVDRTFSFGGMSDSLYEYFPKQHMLLGGLVPQYRKLYVGAIEAAKRVLFFRPLTPDNRDILVSGTVRKNAADHFKLQPEAQHLACFAGGMVGIGAKIFDRPEDLDVARRLVDGCIWAYESMPSGIMPESSSVIPCHDPEDCEWSRQKWYDGVMDQRPLHSYRDDVEKIVEENNLAPGFTDITDRRFLLRPEAIESVFIMYRITGNTTLLDNAWEMFQAIIASTSTDISNSAIADVTDLEPELIDECESFWMAETLKYFYLIFSEPDVVSLDEWVFNTEAHPLRRPQ</sequence>
<dbReference type="GO" id="GO:0005509">
    <property type="term" value="F:calcium ion binding"/>
    <property type="evidence" value="ECO:0007669"/>
    <property type="project" value="InterPro"/>
</dbReference>
<evidence type="ECO:0000256" key="1">
    <source>
        <dbReference type="ARBA" id="ARBA00001913"/>
    </source>
</evidence>
<evidence type="ECO:0000256" key="8">
    <source>
        <dbReference type="PIRSR" id="PIRSR601382-3"/>
    </source>
</evidence>
<dbReference type="GeneID" id="54464678"/>
<dbReference type="GO" id="GO:0004571">
    <property type="term" value="F:mannosyl-oligosaccharide 1,2-alpha-mannosidase activity"/>
    <property type="evidence" value="ECO:0007669"/>
    <property type="project" value="InterPro"/>
</dbReference>
<feature type="active site" description="Proton donor" evidence="6">
    <location>
        <position position="178"/>
    </location>
</feature>
<dbReference type="InterPro" id="IPR036026">
    <property type="entry name" value="Seven-hairpin_glycosidases"/>
</dbReference>
<dbReference type="GO" id="GO:0016020">
    <property type="term" value="C:membrane"/>
    <property type="evidence" value="ECO:0007669"/>
    <property type="project" value="InterPro"/>
</dbReference>
<dbReference type="EMBL" id="MU003707">
    <property type="protein sequence ID" value="KAF2806217.1"/>
    <property type="molecule type" value="Genomic_DNA"/>
</dbReference>
<dbReference type="PANTHER" id="PTHR11742:SF49">
    <property type="entry name" value="ALPHA-1,2-MANNOSIDASE"/>
    <property type="match status" value="1"/>
</dbReference>
<keyword evidence="7" id="KW-0106">Calcium</keyword>